<keyword evidence="6" id="KW-1185">Reference proteome</keyword>
<evidence type="ECO:0000256" key="4">
    <source>
        <dbReference type="ARBA" id="ARBA00022764"/>
    </source>
</evidence>
<comment type="subcellular location">
    <subcellularLocation>
        <location evidence="1">Periplasm</location>
    </subcellularLocation>
</comment>
<dbReference type="PROSITE" id="PS51318">
    <property type="entry name" value="TAT"/>
    <property type="match status" value="1"/>
</dbReference>
<keyword evidence="3" id="KW-0732">Signal</keyword>
<proteinExistence type="predicted"/>
<dbReference type="Proteomes" id="UP001196509">
    <property type="component" value="Unassembled WGS sequence"/>
</dbReference>
<name>A0AAE3D241_9HYPH</name>
<evidence type="ECO:0000256" key="3">
    <source>
        <dbReference type="ARBA" id="ARBA00022729"/>
    </source>
</evidence>
<dbReference type="GO" id="GO:0015846">
    <property type="term" value="P:polyamine transport"/>
    <property type="evidence" value="ECO:0007669"/>
    <property type="project" value="InterPro"/>
</dbReference>
<evidence type="ECO:0000256" key="2">
    <source>
        <dbReference type="ARBA" id="ARBA00022448"/>
    </source>
</evidence>
<dbReference type="PANTHER" id="PTHR30222:SF17">
    <property type="entry name" value="SPERMIDINE_PUTRESCINE-BINDING PERIPLASMIC PROTEIN"/>
    <property type="match status" value="1"/>
</dbReference>
<reference evidence="5" key="1">
    <citation type="submission" date="2021-08" db="EMBL/GenBank/DDBJ databases">
        <title>Hoeflea bacterium WL0058 sp. nov., isolated from the sediment.</title>
        <authorList>
            <person name="Wang L."/>
            <person name="Zhang D."/>
        </authorList>
    </citation>
    <scope>NUCLEOTIDE SEQUENCE</scope>
    <source>
        <strain evidence="5">WL0058</strain>
    </source>
</reference>
<protein>
    <submittedName>
        <fullName evidence="5">Substrate-binding domain-containing protein</fullName>
    </submittedName>
</protein>
<evidence type="ECO:0000256" key="1">
    <source>
        <dbReference type="ARBA" id="ARBA00004418"/>
    </source>
</evidence>
<keyword evidence="4" id="KW-0574">Periplasm</keyword>
<keyword evidence="2" id="KW-0813">Transport</keyword>
<sequence length="366" mass="40814">MKTHLKRRELLKGAAALGAVTASGSLMSPRRAHAAGEVNWMAWGGHVEPGGIAEFYDETGIRVNHIAMNSNASTFAKLKLSGVSQYDLIEADGLWTLKYLEADMIEPIDLDSIPNVKANMYEQFKHIPDLVTSDGKMLMAPWGWNPTILVYNEDEVSEAPDSYEALLDPKYKGHVAFSDQHEFMWPIAAFLLGYEDPFKMNDSQLEKAKEILIKIKRNAPTITKGWNEQLRLFVEGTIWIGMSSPGRAYTVTANGGPKMGTNPPKEGYYGWIDGDMLVKDAANREDALKWINEIHSADYVATNFLRLQRGCANRAGVEKLIAEGHDDIVKANFMDQPEVAFNMKLIRAPEYPDKYAAAWNDVLAAT</sequence>
<dbReference type="RefSeq" id="WP_220228761.1">
    <property type="nucleotide sequence ID" value="NZ_JAICBX010000002.1"/>
</dbReference>
<dbReference type="Pfam" id="PF13416">
    <property type="entry name" value="SBP_bac_8"/>
    <property type="match status" value="1"/>
</dbReference>
<dbReference type="GO" id="GO:0042597">
    <property type="term" value="C:periplasmic space"/>
    <property type="evidence" value="ECO:0007669"/>
    <property type="project" value="UniProtKB-SubCell"/>
</dbReference>
<evidence type="ECO:0000313" key="5">
    <source>
        <dbReference type="EMBL" id="MBW8638108.1"/>
    </source>
</evidence>
<dbReference type="InterPro" id="IPR006059">
    <property type="entry name" value="SBP"/>
</dbReference>
<evidence type="ECO:0000313" key="6">
    <source>
        <dbReference type="Proteomes" id="UP001196509"/>
    </source>
</evidence>
<dbReference type="Gene3D" id="3.40.190.10">
    <property type="entry name" value="Periplasmic binding protein-like II"/>
    <property type="match status" value="2"/>
</dbReference>
<accession>A0AAE3D241</accession>
<dbReference type="InterPro" id="IPR006311">
    <property type="entry name" value="TAT_signal"/>
</dbReference>
<dbReference type="AlphaFoldDB" id="A0AAE3D241"/>
<dbReference type="EMBL" id="JAICBX010000002">
    <property type="protein sequence ID" value="MBW8638108.1"/>
    <property type="molecule type" value="Genomic_DNA"/>
</dbReference>
<dbReference type="InterPro" id="IPR001188">
    <property type="entry name" value="Sperm_putr-bd"/>
</dbReference>
<organism evidence="5 6">
    <name type="scientific">Flavimaribacter sediminis</name>
    <dbReference type="NCBI Taxonomy" id="2865987"/>
    <lineage>
        <taxon>Bacteria</taxon>
        <taxon>Pseudomonadati</taxon>
        <taxon>Pseudomonadota</taxon>
        <taxon>Alphaproteobacteria</taxon>
        <taxon>Hyphomicrobiales</taxon>
        <taxon>Rhizobiaceae</taxon>
        <taxon>Flavimaribacter</taxon>
    </lineage>
</organism>
<dbReference type="SUPFAM" id="SSF53850">
    <property type="entry name" value="Periplasmic binding protein-like II"/>
    <property type="match status" value="1"/>
</dbReference>
<comment type="caution">
    <text evidence="5">The sequence shown here is derived from an EMBL/GenBank/DDBJ whole genome shotgun (WGS) entry which is preliminary data.</text>
</comment>
<dbReference type="GO" id="GO:0019808">
    <property type="term" value="F:polyamine binding"/>
    <property type="evidence" value="ECO:0007669"/>
    <property type="project" value="InterPro"/>
</dbReference>
<dbReference type="PRINTS" id="PR00909">
    <property type="entry name" value="SPERMDNBNDNG"/>
</dbReference>
<dbReference type="PANTHER" id="PTHR30222">
    <property type="entry name" value="SPERMIDINE/PUTRESCINE-BINDING PERIPLASMIC PROTEIN"/>
    <property type="match status" value="1"/>
</dbReference>
<gene>
    <name evidence="5" type="ORF">K1W69_13005</name>
</gene>